<keyword evidence="1" id="KW-0732">Signal</keyword>
<sequence>MRTIHPSRTRRIAGATLILALATALAGCGGMPTNRSMYSPHQPVVETTNYTLDLTASDAGLAYGEPQRLKGWLDAMKLKYGDKVYIEDPAHNPAARTAVAELASQRGILLSEGAPVTAGYVEPGTVRVILSRSQASVPSCPNWDTRSDFNPNNGLSSNYGCATNSNLAAMIANPDDLISGQQGSGDTTVMTSTKAIEAYRKAETTGKGNQVSETGTSGS</sequence>
<feature type="signal peptide" evidence="1">
    <location>
        <begin position="1"/>
        <end position="26"/>
    </location>
</feature>
<accession>A0ABT0BBU9</accession>
<evidence type="ECO:0000313" key="3">
    <source>
        <dbReference type="Proteomes" id="UP001162881"/>
    </source>
</evidence>
<organism evidence="2 3">
    <name type="scientific">Novosphingobium organovorum</name>
    <dbReference type="NCBI Taxonomy" id="2930092"/>
    <lineage>
        <taxon>Bacteria</taxon>
        <taxon>Pseudomonadati</taxon>
        <taxon>Pseudomonadota</taxon>
        <taxon>Alphaproteobacteria</taxon>
        <taxon>Sphingomonadales</taxon>
        <taxon>Sphingomonadaceae</taxon>
        <taxon>Novosphingobium</taxon>
    </lineage>
</organism>
<feature type="chain" id="PRO_5046078021" evidence="1">
    <location>
        <begin position="27"/>
        <end position="219"/>
    </location>
</feature>
<comment type="caution">
    <text evidence="2">The sequence shown here is derived from an EMBL/GenBank/DDBJ whole genome shotgun (WGS) entry which is preliminary data.</text>
</comment>
<dbReference type="InterPro" id="IPR019027">
    <property type="entry name" value="Pilus_biogenesis_CpaD-related"/>
</dbReference>
<proteinExistence type="predicted"/>
<reference evidence="2" key="1">
    <citation type="submission" date="2022-03" db="EMBL/GenBank/DDBJ databases">
        <title>Identification of a novel bacterium isolated from mangrove sediments.</title>
        <authorList>
            <person name="Pan X."/>
        </authorList>
    </citation>
    <scope>NUCLEOTIDE SEQUENCE</scope>
    <source>
        <strain evidence="2">B1949</strain>
    </source>
</reference>
<dbReference type="RefSeq" id="WP_244018142.1">
    <property type="nucleotide sequence ID" value="NZ_JALHLF010000015.1"/>
</dbReference>
<name>A0ABT0BBU9_9SPHN</name>
<dbReference type="PROSITE" id="PS51257">
    <property type="entry name" value="PROKAR_LIPOPROTEIN"/>
    <property type="match status" value="1"/>
</dbReference>
<keyword evidence="3" id="KW-1185">Reference proteome</keyword>
<dbReference type="Pfam" id="PF09476">
    <property type="entry name" value="Pilus_CpaD"/>
    <property type="match status" value="1"/>
</dbReference>
<gene>
    <name evidence="2" type="ORF">MTR62_06380</name>
</gene>
<protein>
    <submittedName>
        <fullName evidence="2">CpaD family pilus assembly protein</fullName>
    </submittedName>
</protein>
<dbReference type="EMBL" id="JALHLF010000015">
    <property type="protein sequence ID" value="MCJ2182328.1"/>
    <property type="molecule type" value="Genomic_DNA"/>
</dbReference>
<evidence type="ECO:0000256" key="1">
    <source>
        <dbReference type="SAM" id="SignalP"/>
    </source>
</evidence>
<evidence type="ECO:0000313" key="2">
    <source>
        <dbReference type="EMBL" id="MCJ2182328.1"/>
    </source>
</evidence>
<dbReference type="Proteomes" id="UP001162881">
    <property type="component" value="Unassembled WGS sequence"/>
</dbReference>